<dbReference type="EMBL" id="JAXCEH010000003">
    <property type="protein sequence ID" value="MFA1553516.1"/>
    <property type="molecule type" value="Genomic_DNA"/>
</dbReference>
<proteinExistence type="predicted"/>
<feature type="domain" description="CHAT" evidence="1">
    <location>
        <begin position="800"/>
        <end position="1040"/>
    </location>
</feature>
<keyword evidence="3" id="KW-1185">Reference proteome</keyword>
<dbReference type="RefSeq" id="WP_371939910.1">
    <property type="nucleotide sequence ID" value="NZ_JAXCEH010000003.1"/>
</dbReference>
<comment type="caution">
    <text evidence="2">The sequence shown here is derived from an EMBL/GenBank/DDBJ whole genome shotgun (WGS) entry which is preliminary data.</text>
</comment>
<reference evidence="2 3" key="1">
    <citation type="submission" date="2023-11" db="EMBL/GenBank/DDBJ databases">
        <title>Actinomadura monticuli sp. nov., isolated from volcanic ash.</title>
        <authorList>
            <person name="Lee S.D."/>
            <person name="Yang H."/>
            <person name="Kim I.S."/>
        </authorList>
    </citation>
    <scope>NUCLEOTIDE SEQUENCE [LARGE SCALE GENOMIC DNA]</scope>
    <source>
        <strain evidence="2 3">DSM 45346</strain>
    </source>
</reference>
<sequence length="1061" mass="113377">MLGDRGFIAHLSLDAFRKAVVARFRPRLLRLNEYFTMDGDERVGWLMAHLGSIDASLIALLSQIPSKKLPGIALVVAAPRSAGKKVSGASTPEVIFERLALFQQELLVAIPPAVMVDESTSLHEEIRRLLLPGVLLPTVPERTAEKVAEISGDLPDEARYVVQAVYAFACLAANVPNPHAYQWAEDYVGFELRRRKMTDSFFERFALPPAEVVPTLEFAALWQAVNRRLIGGGLADTDLLAHLPELCADLGHRGLFHSAMGYMARSGGGPNGSVTEMVKELGPGSGESPDHRLANSFSLLAVALGTAGRLDELEKVLDALLAHHAEDPDTSLLLLARFGETCKEVRTPLRFLARVGNEPLPEEGAVSPYVQLSIGIERSNALRIVGRTRDALEVLDCLAPLAYDAATRRLLARNRALLLRRLGRPDESVTVLEAQLAGTVGGERLETLRSLIASYSALGDGDHVFAAVREAEPLAVGPWRSQRDYLTALRLGLEVIRNGDLEQITAELRGLGVPDDEESLSAAGSAWCNVAAAGQAVGETLPVQIITALASAARNARARGDGMLARVHHSIAARLAELVDDPRAEEHWRAEMELGNEVGEPEAVTLAAVARYAARCSDVAECAALLARIPAALAGTIGEGAHVGLLLDATSLLRRELAELAETLTNRPVQEDILRLIAELQRDAAGRAQLTRQVLIDAALLGEGLGEDVIGALRPGTATLHVLEWLGLARSEPIMIKTTIPAIGPCQTAAVQLPADAPLDRVARGLKARLNGWLPDHPGDPFAYDPWRRLEAATLTEMLDPDPGDHVIVIEHPRYVGVPSHAMVDAPWTVSYAPSWSSLLAARLAPAKVPASIGVVTVPGAEDDDATVAALSAAADGVQELSAQLGLRVVRLNGPNADHASLGALLATVDVAVLLCHGYVAPEDHEIALMIANGGQLPPTHAIAAGSPAGRAHRWSWRDAARLPAAPALVVSAACSSGTSHIAGLGERLGLYGAMRLRGTRAVVAPFWDLVPSDAATLITSILRLHLRDAVPLPMALRKTTRESTVPRWRGACFTVEGDWR</sequence>
<dbReference type="Proteomes" id="UP001569904">
    <property type="component" value="Unassembled WGS sequence"/>
</dbReference>
<organism evidence="2 3">
    <name type="scientific">Actinomadura chokoriensis</name>
    <dbReference type="NCBI Taxonomy" id="454156"/>
    <lineage>
        <taxon>Bacteria</taxon>
        <taxon>Bacillati</taxon>
        <taxon>Actinomycetota</taxon>
        <taxon>Actinomycetes</taxon>
        <taxon>Streptosporangiales</taxon>
        <taxon>Thermomonosporaceae</taxon>
        <taxon>Actinomadura</taxon>
    </lineage>
</organism>
<evidence type="ECO:0000259" key="1">
    <source>
        <dbReference type="Pfam" id="PF12770"/>
    </source>
</evidence>
<name>A0ABV4QSX5_9ACTN</name>
<dbReference type="Pfam" id="PF12770">
    <property type="entry name" value="CHAT"/>
    <property type="match status" value="1"/>
</dbReference>
<evidence type="ECO:0000313" key="3">
    <source>
        <dbReference type="Proteomes" id="UP001569904"/>
    </source>
</evidence>
<gene>
    <name evidence="2" type="ORF">SM436_07420</name>
</gene>
<evidence type="ECO:0000313" key="2">
    <source>
        <dbReference type="EMBL" id="MFA1553516.1"/>
    </source>
</evidence>
<dbReference type="InterPro" id="IPR024983">
    <property type="entry name" value="CHAT_dom"/>
</dbReference>
<protein>
    <submittedName>
        <fullName evidence="2">CHAT domain-containing protein</fullName>
    </submittedName>
</protein>
<accession>A0ABV4QSX5</accession>